<protein>
    <recommendedName>
        <fullName evidence="4 10">Beta-galactosidase</fullName>
        <ecNumber evidence="4 10">3.2.1.23</ecNumber>
    </recommendedName>
</protein>
<keyword evidence="9 10" id="KW-0326">Glycosidase</keyword>
<proteinExistence type="inferred from homology"/>
<dbReference type="EC" id="3.2.1.23" evidence="4 10"/>
<keyword evidence="8 10" id="KW-0378">Hydrolase</keyword>
<dbReference type="Pfam" id="PF01301">
    <property type="entry name" value="Glyco_hydro_35"/>
    <property type="match status" value="1"/>
</dbReference>
<dbReference type="ExpressionAtlas" id="A0A1D6QMV6">
    <property type="expression patterns" value="baseline and differential"/>
</dbReference>
<dbReference type="SUPFAM" id="SSF51445">
    <property type="entry name" value="(Trans)glycosidases"/>
    <property type="match status" value="1"/>
</dbReference>
<dbReference type="AlphaFoldDB" id="A0A1D6QMV6"/>
<reference evidence="14" key="1">
    <citation type="submission" date="2015-12" db="EMBL/GenBank/DDBJ databases">
        <title>Update maize B73 reference genome by single molecule sequencing technologies.</title>
        <authorList>
            <consortium name="Maize Genome Sequencing Project"/>
            <person name="Ware D."/>
        </authorList>
    </citation>
    <scope>NUCLEOTIDE SEQUENCE</scope>
    <source>
        <tissue evidence="14">Seedling</tissue>
    </source>
</reference>
<gene>
    <name evidence="14" type="ORF">ZEAMMB73_Zm00001d053225</name>
</gene>
<evidence type="ECO:0000256" key="1">
    <source>
        <dbReference type="ARBA" id="ARBA00001412"/>
    </source>
</evidence>
<comment type="similarity">
    <text evidence="3 11">Belongs to the glycosyl hydrolase 35 family.</text>
</comment>
<organism evidence="14">
    <name type="scientific">Zea mays</name>
    <name type="common">Maize</name>
    <dbReference type="NCBI Taxonomy" id="4577"/>
    <lineage>
        <taxon>Eukaryota</taxon>
        <taxon>Viridiplantae</taxon>
        <taxon>Streptophyta</taxon>
        <taxon>Embryophyta</taxon>
        <taxon>Tracheophyta</taxon>
        <taxon>Spermatophyta</taxon>
        <taxon>Magnoliopsida</taxon>
        <taxon>Liliopsida</taxon>
        <taxon>Poales</taxon>
        <taxon>Poaceae</taxon>
        <taxon>PACMAD clade</taxon>
        <taxon>Panicoideae</taxon>
        <taxon>Andropogonodae</taxon>
        <taxon>Andropogoneae</taxon>
        <taxon>Tripsacinae</taxon>
        <taxon>Zea</taxon>
    </lineage>
</organism>
<evidence type="ECO:0000256" key="4">
    <source>
        <dbReference type="ARBA" id="ARBA00012756"/>
    </source>
</evidence>
<keyword evidence="7" id="KW-0732">Signal</keyword>
<dbReference type="PANTHER" id="PTHR23421">
    <property type="entry name" value="BETA-GALACTOSIDASE RELATED"/>
    <property type="match status" value="1"/>
</dbReference>
<sequence>MHVDMSHRVRLAAAALVVVAALALAPGAAAAWQLTKNGTVVSYDRRSLIIDGRREIFFSGSIHYPRSPPDMWPELIAKAKEGGLNTIETYIFWNIHEPEKGQFDFEGRYDIVRFFKLIQEHNMYAMVRLGPFIQAEWNHGGLPYWLREIPDIVFRTNNEPYKMHMETFVKIIIKRLKDANLFASQGGPIILAQIENEYQHLEAAFKNDGTKYIKWAANMAISTNVGIPWIMCKQTKAPSDVIPTCNGRNCGDTWPGPMNKSMPLLWTENWTAQYRVFGDPPSQRSAEDIAFAVARFFSVGGTMTNYYMYHGGTNFGRTSAAFVMPKYYDEAPLDEFGLYKEPKWGHLRDLHLALKLCKKALLWGKTSTEKLGKQFEARVFEIPEQKVCVAFLSNHNTKDDVTLTFRGQSYFVPRHSISILADCKTVVFGTQHVNAQHNQRTFHFADQTTQNNVWQMFDEEKVPNERQAAHLVQEALRHAVGRGPDRAGYEHNGQGLDVRQRPGHRPLLDLLQARPRPAIAAAVPYSTVLLAAEGQRAGAVRGGVRAAGCDHDPDGEARQHLHFHLGEEPGAHQVVGAQGQPDHGDRRRPQAPGHADVLSQEAHPAGGVRELRQPHGHLRQLHHRQLPHAARQGAGGEGLPRQAHLHAARVRRRLRRRRQLPWHHRHARRAGQVLQEVAQSRAVIR</sequence>
<evidence type="ECO:0000256" key="2">
    <source>
        <dbReference type="ARBA" id="ARBA00004271"/>
    </source>
</evidence>
<dbReference type="GO" id="GO:0004565">
    <property type="term" value="F:beta-galactosidase activity"/>
    <property type="evidence" value="ECO:0007669"/>
    <property type="project" value="UniProtKB-EC"/>
</dbReference>
<keyword evidence="6" id="KW-0964">Secreted</keyword>
<evidence type="ECO:0000259" key="12">
    <source>
        <dbReference type="Pfam" id="PF01301"/>
    </source>
</evidence>
<evidence type="ECO:0000256" key="5">
    <source>
        <dbReference type="ARBA" id="ARBA00022523"/>
    </source>
</evidence>
<dbReference type="EMBL" id="CM000780">
    <property type="protein sequence ID" value="AQK58984.1"/>
    <property type="molecule type" value="Genomic_DNA"/>
</dbReference>
<evidence type="ECO:0000259" key="13">
    <source>
        <dbReference type="Pfam" id="PF17834"/>
    </source>
</evidence>
<dbReference type="Gene3D" id="3.20.20.80">
    <property type="entry name" value="Glycosidases"/>
    <property type="match status" value="1"/>
</dbReference>
<dbReference type="InterPro" id="IPR001944">
    <property type="entry name" value="Glycoside_Hdrlase_35"/>
</dbReference>
<dbReference type="InterPro" id="IPR041392">
    <property type="entry name" value="GHD"/>
</dbReference>
<feature type="domain" description="Glycoside hydrolase 35 catalytic" evidence="12">
    <location>
        <begin position="47"/>
        <end position="351"/>
    </location>
</feature>
<evidence type="ECO:0000256" key="9">
    <source>
        <dbReference type="ARBA" id="ARBA00023295"/>
    </source>
</evidence>
<feature type="domain" description="Beta-galactosidase beta-sandwich" evidence="13">
    <location>
        <begin position="377"/>
        <end position="433"/>
    </location>
</feature>
<evidence type="ECO:0000313" key="14">
    <source>
        <dbReference type="EMBL" id="AQK58984.1"/>
    </source>
</evidence>
<dbReference type="GO" id="GO:0048046">
    <property type="term" value="C:apoplast"/>
    <property type="evidence" value="ECO:0007669"/>
    <property type="project" value="UniProtKB-SubCell"/>
</dbReference>
<dbReference type="FunFam" id="3.20.20.80:FF:000006">
    <property type="entry name" value="Beta-galactosidase"/>
    <property type="match status" value="1"/>
</dbReference>
<evidence type="ECO:0000256" key="7">
    <source>
        <dbReference type="ARBA" id="ARBA00022729"/>
    </source>
</evidence>
<evidence type="ECO:0000256" key="11">
    <source>
        <dbReference type="RuleBase" id="RU003679"/>
    </source>
</evidence>
<dbReference type="Pfam" id="PF17834">
    <property type="entry name" value="GHD"/>
    <property type="match status" value="1"/>
</dbReference>
<dbReference type="PRINTS" id="PR00742">
    <property type="entry name" value="GLHYDRLASE35"/>
</dbReference>
<name>A0A1D6QMV6_MAIZE</name>
<evidence type="ECO:0000256" key="3">
    <source>
        <dbReference type="ARBA" id="ARBA00009809"/>
    </source>
</evidence>
<accession>A0A1D6QMV6</accession>
<evidence type="ECO:0000256" key="10">
    <source>
        <dbReference type="RuleBase" id="RU000675"/>
    </source>
</evidence>
<keyword evidence="5" id="KW-0052">Apoplast</keyword>
<evidence type="ECO:0000256" key="6">
    <source>
        <dbReference type="ARBA" id="ARBA00022525"/>
    </source>
</evidence>
<comment type="catalytic activity">
    <reaction evidence="1 10">
        <text>Hydrolysis of terminal non-reducing beta-D-galactose residues in beta-D-galactosides.</text>
        <dbReference type="EC" id="3.2.1.23"/>
    </reaction>
</comment>
<dbReference type="PROSITE" id="PS01182">
    <property type="entry name" value="GLYCOSYL_HYDROL_F35"/>
    <property type="match status" value="1"/>
</dbReference>
<evidence type="ECO:0000256" key="8">
    <source>
        <dbReference type="ARBA" id="ARBA00022801"/>
    </source>
</evidence>
<dbReference type="InterPro" id="IPR017853">
    <property type="entry name" value="GH"/>
</dbReference>
<dbReference type="InterPro" id="IPR019801">
    <property type="entry name" value="Glyco_hydro_35_CS"/>
</dbReference>
<dbReference type="InterPro" id="IPR031330">
    <property type="entry name" value="Gly_Hdrlase_35_cat"/>
</dbReference>
<dbReference type="GO" id="GO:0005975">
    <property type="term" value="P:carbohydrate metabolic process"/>
    <property type="evidence" value="ECO:0007669"/>
    <property type="project" value="InterPro"/>
</dbReference>
<comment type="subcellular location">
    <subcellularLocation>
        <location evidence="2">Secreted</location>
        <location evidence="2">Extracellular space</location>
        <location evidence="2">Apoplast</location>
    </subcellularLocation>
</comment>